<evidence type="ECO:0008006" key="4">
    <source>
        <dbReference type="Google" id="ProtNLM"/>
    </source>
</evidence>
<feature type="transmembrane region" description="Helical" evidence="1">
    <location>
        <begin position="6"/>
        <end position="27"/>
    </location>
</feature>
<evidence type="ECO:0000256" key="1">
    <source>
        <dbReference type="SAM" id="Phobius"/>
    </source>
</evidence>
<gene>
    <name evidence="2" type="ORF">LMS43_06510</name>
</gene>
<organism evidence="2 3">
    <name type="scientific">Alcaligenes endophyticus</name>
    <dbReference type="NCBI Taxonomy" id="1929088"/>
    <lineage>
        <taxon>Bacteria</taxon>
        <taxon>Pseudomonadati</taxon>
        <taxon>Pseudomonadota</taxon>
        <taxon>Betaproteobacteria</taxon>
        <taxon>Burkholderiales</taxon>
        <taxon>Alcaligenaceae</taxon>
        <taxon>Alcaligenes</taxon>
    </lineage>
</organism>
<dbReference type="Proteomes" id="UP001168613">
    <property type="component" value="Unassembled WGS sequence"/>
</dbReference>
<name>A0ABT8EI37_9BURK</name>
<protein>
    <recommendedName>
        <fullName evidence="4">DUF4878 domain-containing protein</fullName>
    </recommendedName>
</protein>
<comment type="caution">
    <text evidence="2">The sequence shown here is derived from an EMBL/GenBank/DDBJ whole genome shotgun (WGS) entry which is preliminary data.</text>
</comment>
<reference evidence="2" key="1">
    <citation type="submission" date="2021-11" db="EMBL/GenBank/DDBJ databases">
        <title>Draft genome sequence of Alcaligenes endophyticus type strain CCUG 75668T.</title>
        <authorList>
            <person name="Salva-Serra F."/>
            <person name="Duran R.E."/>
            <person name="Seeger M."/>
            <person name="Moore E.R.B."/>
            <person name="Jaen-Luchoro D."/>
        </authorList>
    </citation>
    <scope>NUCLEOTIDE SEQUENCE</scope>
    <source>
        <strain evidence="2">CCUG 75668</strain>
    </source>
</reference>
<dbReference type="EMBL" id="JAJHNU010000001">
    <property type="protein sequence ID" value="MDN4120933.1"/>
    <property type="molecule type" value="Genomic_DNA"/>
</dbReference>
<accession>A0ABT8EI37</accession>
<keyword evidence="1" id="KW-1133">Transmembrane helix</keyword>
<keyword evidence="1" id="KW-0812">Transmembrane</keyword>
<keyword evidence="3" id="KW-1185">Reference proteome</keyword>
<dbReference type="RefSeq" id="WP_266125098.1">
    <property type="nucleotide sequence ID" value="NZ_JAJHNU010000001.1"/>
</dbReference>
<evidence type="ECO:0000313" key="2">
    <source>
        <dbReference type="EMBL" id="MDN4120933.1"/>
    </source>
</evidence>
<keyword evidence="1" id="KW-0472">Membrane</keyword>
<evidence type="ECO:0000313" key="3">
    <source>
        <dbReference type="Proteomes" id="UP001168613"/>
    </source>
</evidence>
<sequence>MVGLIIASLVGLYAIYVLIRSGGQLFGVAEQTATQKKRAWLKVVVASLALLACSFWYHLSYDSPAAQQARFEVVQNTRCTDVLEAYKAAQILVQQASKNDYTLAFAFVPTHQSTMLSPCQFSIQAPVDRVVLETGVSDKAMFTAVVTYRKDDDAWALSDLQWQAYITSN</sequence>
<proteinExistence type="predicted"/>
<feature type="transmembrane region" description="Helical" evidence="1">
    <location>
        <begin position="39"/>
        <end position="59"/>
    </location>
</feature>